<dbReference type="InterPro" id="IPR039426">
    <property type="entry name" value="TonB-dep_rcpt-like"/>
</dbReference>
<comment type="caution">
    <text evidence="10">The sequence shown here is derived from an EMBL/GenBank/DDBJ whole genome shotgun (WGS) entry which is preliminary data.</text>
</comment>
<evidence type="ECO:0000256" key="4">
    <source>
        <dbReference type="ARBA" id="ARBA00022692"/>
    </source>
</evidence>
<organism evidence="10 11">
    <name type="scientific">Candidatus Parabacteroides intestinigallinarum</name>
    <dbReference type="NCBI Taxonomy" id="2838722"/>
    <lineage>
        <taxon>Bacteria</taxon>
        <taxon>Pseudomonadati</taxon>
        <taxon>Bacteroidota</taxon>
        <taxon>Bacteroidia</taxon>
        <taxon>Bacteroidales</taxon>
        <taxon>Tannerellaceae</taxon>
        <taxon>Parabacteroides</taxon>
    </lineage>
</organism>
<comment type="subcellular location">
    <subcellularLocation>
        <location evidence="1">Cell outer membrane</location>
        <topology evidence="1">Multi-pass membrane protein</topology>
    </subcellularLocation>
</comment>
<evidence type="ECO:0000256" key="7">
    <source>
        <dbReference type="ARBA" id="ARBA00023237"/>
    </source>
</evidence>
<dbReference type="Proteomes" id="UP000823847">
    <property type="component" value="Unassembled WGS sequence"/>
</dbReference>
<proteinExistence type="predicted"/>
<evidence type="ECO:0000256" key="5">
    <source>
        <dbReference type="ARBA" id="ARBA00022729"/>
    </source>
</evidence>
<evidence type="ECO:0000256" key="8">
    <source>
        <dbReference type="SAM" id="SignalP"/>
    </source>
</evidence>
<feature type="signal peptide" evidence="8">
    <location>
        <begin position="1"/>
        <end position="21"/>
    </location>
</feature>
<dbReference type="GO" id="GO:0009279">
    <property type="term" value="C:cell outer membrane"/>
    <property type="evidence" value="ECO:0007669"/>
    <property type="project" value="UniProtKB-SubCell"/>
</dbReference>
<dbReference type="EMBL" id="DXEN01000067">
    <property type="protein sequence ID" value="HIX86717.1"/>
    <property type="molecule type" value="Genomic_DNA"/>
</dbReference>
<dbReference type="InterPro" id="IPR037066">
    <property type="entry name" value="Plug_dom_sf"/>
</dbReference>
<name>A0A9D1XS28_9BACT</name>
<evidence type="ECO:0000256" key="2">
    <source>
        <dbReference type="ARBA" id="ARBA00022448"/>
    </source>
</evidence>
<evidence type="ECO:0000313" key="11">
    <source>
        <dbReference type="Proteomes" id="UP000823847"/>
    </source>
</evidence>
<dbReference type="PANTHER" id="PTHR30069:SF29">
    <property type="entry name" value="HEMOGLOBIN AND HEMOGLOBIN-HAPTOGLOBIN-BINDING PROTEIN 1-RELATED"/>
    <property type="match status" value="1"/>
</dbReference>
<keyword evidence="4" id="KW-0812">Transmembrane</keyword>
<keyword evidence="3" id="KW-1134">Transmembrane beta strand</keyword>
<accession>A0A9D1XS28</accession>
<dbReference type="AlphaFoldDB" id="A0A9D1XS28"/>
<feature type="domain" description="Outer membrane protein beta-barrel" evidence="9">
    <location>
        <begin position="366"/>
        <end position="651"/>
    </location>
</feature>
<evidence type="ECO:0000256" key="3">
    <source>
        <dbReference type="ARBA" id="ARBA00022452"/>
    </source>
</evidence>
<dbReference type="SUPFAM" id="SSF56935">
    <property type="entry name" value="Porins"/>
    <property type="match status" value="1"/>
</dbReference>
<dbReference type="Gene3D" id="2.40.170.20">
    <property type="entry name" value="TonB-dependent receptor, beta-barrel domain"/>
    <property type="match status" value="1"/>
</dbReference>
<dbReference type="Pfam" id="PF14905">
    <property type="entry name" value="OMP_b-brl_3"/>
    <property type="match status" value="1"/>
</dbReference>
<keyword evidence="10" id="KW-0675">Receptor</keyword>
<reference evidence="10" key="1">
    <citation type="journal article" date="2021" name="PeerJ">
        <title>Extensive microbial diversity within the chicken gut microbiome revealed by metagenomics and culture.</title>
        <authorList>
            <person name="Gilroy R."/>
            <person name="Ravi A."/>
            <person name="Getino M."/>
            <person name="Pursley I."/>
            <person name="Horton D.L."/>
            <person name="Alikhan N.F."/>
            <person name="Baker D."/>
            <person name="Gharbi K."/>
            <person name="Hall N."/>
            <person name="Watson M."/>
            <person name="Adriaenssens E.M."/>
            <person name="Foster-Nyarko E."/>
            <person name="Jarju S."/>
            <person name="Secka A."/>
            <person name="Antonio M."/>
            <person name="Oren A."/>
            <person name="Chaudhuri R.R."/>
            <person name="La Ragione R."/>
            <person name="Hildebrand F."/>
            <person name="Pallen M.J."/>
        </authorList>
    </citation>
    <scope>NUCLEOTIDE SEQUENCE</scope>
    <source>
        <strain evidence="10">ChiHecec2B26-12326</strain>
    </source>
</reference>
<evidence type="ECO:0000313" key="10">
    <source>
        <dbReference type="EMBL" id="HIX86717.1"/>
    </source>
</evidence>
<dbReference type="GO" id="GO:0015344">
    <property type="term" value="F:siderophore uptake transmembrane transporter activity"/>
    <property type="evidence" value="ECO:0007669"/>
    <property type="project" value="TreeGrafter"/>
</dbReference>
<keyword evidence="2" id="KW-0813">Transport</keyword>
<feature type="chain" id="PRO_5039521247" evidence="8">
    <location>
        <begin position="22"/>
        <end position="674"/>
    </location>
</feature>
<reference evidence="10" key="2">
    <citation type="submission" date="2021-04" db="EMBL/GenBank/DDBJ databases">
        <authorList>
            <person name="Gilroy R."/>
        </authorList>
    </citation>
    <scope>NUCLEOTIDE SEQUENCE</scope>
    <source>
        <strain evidence="10">ChiHecec2B26-12326</strain>
    </source>
</reference>
<protein>
    <submittedName>
        <fullName evidence="10">TonB-dependent receptor</fullName>
    </submittedName>
</protein>
<sequence length="674" mass="77267">MYRKSLLSLLLCFCGAGMAFAQFLSGDTIFVSDSIVSLSGVTVTARKDVIRKADKVIYKVDPGDFIKHSRAENILRRIPNVAVTPSGILLDNRKNAVVYIDGIESTPEELKRLHVEDIESVEVIDNPSAIYGSELTGGVIHVVRRKKEECFLMGELEASRSVRLNLYGFTPSLSFKKDKVMIDAFYSFNKNNQDIHSSMDRIWDKKHYEQDYDQETQGWQGYGLIRARMDFDLSNRLILSGSATHYGFDHYYDGTLRSDTGRMSFDYRNREWVGKYTADVLFRHSFSKNAHLDLKARYFDYSAEYESQARKYSKIREGSGEVLFLGKTDLWESPLELTAGYKHIYRRYLTGERHDWLASQMVNSLHTSASYSAGNVSGYVSLSYDYTHQSLEGQTFDYHSFLPVVALLYRNSSLADVRLNYARKITRPSVDYLNPEKEVYNPLYVRVGNTRLDLQENNELSAQIGKAIAQRHELSLNAYYLFNNKVIGEVLREEKNQTFYSYDNIGRMRVYGLNVGWSASLPYDLYLNAQAGPVHREYASPDARSLVRENGGWSFAGYLNAGMTLKGFLSVNLDWSYDSRLYQLVSTMRMKPMVNLDIEANLCGDRLKIELYCQDLGGWFGTSRSFSRGDSFEQHVVTENKMMNFTFSVRYLFGKRFDNRMGGEAIDNSDIITK</sequence>
<dbReference type="PANTHER" id="PTHR30069">
    <property type="entry name" value="TONB-DEPENDENT OUTER MEMBRANE RECEPTOR"/>
    <property type="match status" value="1"/>
</dbReference>
<dbReference type="GO" id="GO:0044718">
    <property type="term" value="P:siderophore transmembrane transport"/>
    <property type="evidence" value="ECO:0007669"/>
    <property type="project" value="TreeGrafter"/>
</dbReference>
<dbReference type="Gene3D" id="2.170.130.10">
    <property type="entry name" value="TonB-dependent receptor, plug domain"/>
    <property type="match status" value="1"/>
</dbReference>
<keyword evidence="5 8" id="KW-0732">Signal</keyword>
<evidence type="ECO:0000256" key="6">
    <source>
        <dbReference type="ARBA" id="ARBA00023136"/>
    </source>
</evidence>
<dbReference type="InterPro" id="IPR036942">
    <property type="entry name" value="Beta-barrel_TonB_sf"/>
</dbReference>
<keyword evidence="6" id="KW-0472">Membrane</keyword>
<keyword evidence="7" id="KW-0998">Cell outer membrane</keyword>
<evidence type="ECO:0000259" key="9">
    <source>
        <dbReference type="Pfam" id="PF14905"/>
    </source>
</evidence>
<gene>
    <name evidence="10" type="ORF">H9848_08960</name>
</gene>
<evidence type="ECO:0000256" key="1">
    <source>
        <dbReference type="ARBA" id="ARBA00004571"/>
    </source>
</evidence>
<dbReference type="InterPro" id="IPR041700">
    <property type="entry name" value="OMP_b-brl_3"/>
</dbReference>